<dbReference type="Proteomes" id="UP001165960">
    <property type="component" value="Unassembled WGS sequence"/>
</dbReference>
<accession>A0ACC2TJR6</accession>
<sequence length="649" mass="72648">MTLRNGLLLGLAGSIFIFLMTSLNLPSPLTSPTLLHFINRFDQDARFKSPPTIKDSIILSGLYRQFGKGYDPSPPIKKSDVFHYRSLKNSKHFIVPIFKENKRQDTREISSETRKETESLSAQDAINQEETLGFEEGGNNSLTNIRLEDLFWVEVGDDPASLKDGFPNGVVQFYSRPLEPLLDIKSNKELLSNWKKNERHFLNGNLINAFYDNGFALSVHEKGLGPTLTVAYEIYDSALKSSRSWLRVYYMGYHSHPNLDILLDGIGPIETLTVSRGAVTYSRVGDHVMFWTGNLPNCTRNGTSCYEPGQLLNVLPGPPTSRRHETRSQLYRKELSSPSFFTRIDSLNANEVAILTSSVAFKKKGYFAQTSTWTSSPSGWALTLLDSDSMTFQPESYNGLEDYVSPETLFDSVHESSHLPSPLSISLPFSTLVHLPYSKPILLVEYRQRATSDSPEKVTFFDLAKLEMVAPSDTVSVLYSELVEPGMDEGSVRVQPLSVQEDPNMSYRTLGRRIEVDQSGRLVAIQYGSCNILTFSYIPAHSPGEDAPPPEPRFRRQVSLSTQFQSRFLLSGEDINFSAIKAILPLQRNGMDYIIVLHSHAALTSWQLKTSSEPSALSDFYAADRLAMVLAMVIVTSLFVSNEISIPLT</sequence>
<gene>
    <name evidence="1" type="ORF">DSO57_1003400</name>
</gene>
<proteinExistence type="predicted"/>
<name>A0ACC2TJR6_9FUNG</name>
<reference evidence="1" key="1">
    <citation type="submission" date="2022-04" db="EMBL/GenBank/DDBJ databases">
        <title>Genome of the entomopathogenic fungus Entomophthora muscae.</title>
        <authorList>
            <person name="Elya C."/>
            <person name="Lovett B.R."/>
            <person name="Lee E."/>
            <person name="Macias A.M."/>
            <person name="Hajek A.E."/>
            <person name="De Bivort B.L."/>
            <person name="Kasson M.T."/>
            <person name="De Fine Licht H.H."/>
            <person name="Stajich J.E."/>
        </authorList>
    </citation>
    <scope>NUCLEOTIDE SEQUENCE</scope>
    <source>
        <strain evidence="1">Berkeley</strain>
    </source>
</reference>
<keyword evidence="2" id="KW-1185">Reference proteome</keyword>
<evidence type="ECO:0000313" key="1">
    <source>
        <dbReference type="EMBL" id="KAJ9074746.1"/>
    </source>
</evidence>
<protein>
    <submittedName>
        <fullName evidence="1">Uncharacterized protein</fullName>
    </submittedName>
</protein>
<comment type="caution">
    <text evidence="1">The sequence shown here is derived from an EMBL/GenBank/DDBJ whole genome shotgun (WGS) entry which is preliminary data.</text>
</comment>
<dbReference type="EMBL" id="QTSX02002848">
    <property type="protein sequence ID" value="KAJ9074746.1"/>
    <property type="molecule type" value="Genomic_DNA"/>
</dbReference>
<evidence type="ECO:0000313" key="2">
    <source>
        <dbReference type="Proteomes" id="UP001165960"/>
    </source>
</evidence>
<organism evidence="1 2">
    <name type="scientific">Entomophthora muscae</name>
    <dbReference type="NCBI Taxonomy" id="34485"/>
    <lineage>
        <taxon>Eukaryota</taxon>
        <taxon>Fungi</taxon>
        <taxon>Fungi incertae sedis</taxon>
        <taxon>Zoopagomycota</taxon>
        <taxon>Entomophthoromycotina</taxon>
        <taxon>Entomophthoromycetes</taxon>
        <taxon>Entomophthorales</taxon>
        <taxon>Entomophthoraceae</taxon>
        <taxon>Entomophthora</taxon>
    </lineage>
</organism>